<gene>
    <name evidence="1" type="ORF">K460DRAFT_407162</name>
</gene>
<reference evidence="1" key="1">
    <citation type="submission" date="2020-01" db="EMBL/GenBank/DDBJ databases">
        <authorList>
            <consortium name="DOE Joint Genome Institute"/>
            <person name="Haridas S."/>
            <person name="Albert R."/>
            <person name="Binder M."/>
            <person name="Bloem J."/>
            <person name="Labutti K."/>
            <person name="Salamov A."/>
            <person name="Andreopoulos B."/>
            <person name="Baker S.E."/>
            <person name="Barry K."/>
            <person name="Bills G."/>
            <person name="Bluhm B.H."/>
            <person name="Cannon C."/>
            <person name="Castanera R."/>
            <person name="Culley D.E."/>
            <person name="Daum C."/>
            <person name="Ezra D."/>
            <person name="Gonzalez J.B."/>
            <person name="Henrissat B."/>
            <person name="Kuo A."/>
            <person name="Liang C."/>
            <person name="Lipzen A."/>
            <person name="Lutzoni F."/>
            <person name="Magnuson J."/>
            <person name="Mondo S."/>
            <person name="Nolan M."/>
            <person name="Ohm R."/>
            <person name="Pangilinan J."/>
            <person name="Park H.-J."/>
            <person name="Ramirez L."/>
            <person name="Alfaro M."/>
            <person name="Sun H."/>
            <person name="Tritt A."/>
            <person name="Yoshinaga Y."/>
            <person name="Zwiers L.-H."/>
            <person name="Turgeon B.G."/>
            <person name="Goodwin S.B."/>
            <person name="Spatafora J.W."/>
            <person name="Crous P.W."/>
            <person name="Grigoriev I.V."/>
        </authorList>
    </citation>
    <scope>NUCLEOTIDE SEQUENCE</scope>
    <source>
        <strain evidence="1">CBS 394.84</strain>
    </source>
</reference>
<dbReference type="RefSeq" id="XP_040785338.1">
    <property type="nucleotide sequence ID" value="XM_040937040.1"/>
</dbReference>
<dbReference type="Proteomes" id="UP000800039">
    <property type="component" value="Unassembled WGS sequence"/>
</dbReference>
<dbReference type="OrthoDB" id="288590at2759"/>
<organism evidence="1 2">
    <name type="scientific">Cucurbitaria berberidis CBS 394.84</name>
    <dbReference type="NCBI Taxonomy" id="1168544"/>
    <lineage>
        <taxon>Eukaryota</taxon>
        <taxon>Fungi</taxon>
        <taxon>Dikarya</taxon>
        <taxon>Ascomycota</taxon>
        <taxon>Pezizomycotina</taxon>
        <taxon>Dothideomycetes</taxon>
        <taxon>Pleosporomycetidae</taxon>
        <taxon>Pleosporales</taxon>
        <taxon>Pleosporineae</taxon>
        <taxon>Cucurbitariaceae</taxon>
        <taxon>Cucurbitaria</taxon>
    </lineage>
</organism>
<comment type="caution">
    <text evidence="1">The sequence shown here is derived from an EMBL/GenBank/DDBJ whole genome shotgun (WGS) entry which is preliminary data.</text>
</comment>
<accession>A0A9P4GBY2</accession>
<evidence type="ECO:0008006" key="3">
    <source>
        <dbReference type="Google" id="ProtNLM"/>
    </source>
</evidence>
<dbReference type="EMBL" id="ML976617">
    <property type="protein sequence ID" value="KAF1842775.1"/>
    <property type="molecule type" value="Genomic_DNA"/>
</dbReference>
<dbReference type="InterPro" id="IPR027443">
    <property type="entry name" value="IPNS-like_sf"/>
</dbReference>
<sequence>MSWTRTANIGDGIPKHTFTSLTRSLIPGPTWPSEDVLPNVDDFKATVLDYYIEVFNLAKDILKVLALPLDLEESYLNEYATDAVAIMRLLHYPSQPPDSPEKFTRGIGAHKDFGCANKEWLDVAPTPDTFVVN</sequence>
<proteinExistence type="predicted"/>
<dbReference type="GeneID" id="63854290"/>
<evidence type="ECO:0000313" key="1">
    <source>
        <dbReference type="EMBL" id="KAF1842775.1"/>
    </source>
</evidence>
<dbReference type="SUPFAM" id="SSF51197">
    <property type="entry name" value="Clavaminate synthase-like"/>
    <property type="match status" value="1"/>
</dbReference>
<dbReference type="Gene3D" id="2.60.120.330">
    <property type="entry name" value="B-lactam Antibiotic, Isopenicillin N Synthase, Chain"/>
    <property type="match status" value="1"/>
</dbReference>
<keyword evidence="2" id="KW-1185">Reference proteome</keyword>
<evidence type="ECO:0000313" key="2">
    <source>
        <dbReference type="Proteomes" id="UP000800039"/>
    </source>
</evidence>
<protein>
    <recommendedName>
        <fullName evidence="3">Isopenicillin N synthase-like Fe(2+) 2OG dioxygenase domain-containing protein</fullName>
    </recommendedName>
</protein>
<name>A0A9P4GBY2_9PLEO</name>
<dbReference type="AlphaFoldDB" id="A0A9P4GBY2"/>